<dbReference type="Proteomes" id="UP000029507">
    <property type="component" value="Chromosome"/>
</dbReference>
<evidence type="ECO:0000313" key="2">
    <source>
        <dbReference type="EMBL" id="AIQ65791.1"/>
    </source>
</evidence>
<evidence type="ECO:0000313" key="3">
    <source>
        <dbReference type="Proteomes" id="UP000029507"/>
    </source>
</evidence>
<evidence type="ECO:0000256" key="1">
    <source>
        <dbReference type="SAM" id="SignalP"/>
    </source>
</evidence>
<protein>
    <recommendedName>
        <fullName evidence="4">SbsA Ig-like domain-containing protein</fullName>
    </recommendedName>
</protein>
<accession>A0A089LW81</accession>
<proteinExistence type="predicted"/>
<reference evidence="2 3" key="1">
    <citation type="submission" date="2014-08" db="EMBL/GenBank/DDBJ databases">
        <title>Comparative genomics of the Paenibacillus odorifer group.</title>
        <authorList>
            <person name="den Bakker H.C."/>
            <person name="Tsai Y.-C."/>
            <person name="Martin N."/>
            <person name="Korlach J."/>
            <person name="Wiedmann M."/>
        </authorList>
    </citation>
    <scope>NUCLEOTIDE SEQUENCE [LARGE SCALE GENOMIC DNA]</scope>
    <source>
        <strain evidence="2 3">DSM 14472</strain>
    </source>
</reference>
<evidence type="ECO:0008006" key="4">
    <source>
        <dbReference type="Google" id="ProtNLM"/>
    </source>
</evidence>
<dbReference type="KEGG" id="pste:PSTEL_24475"/>
<name>A0A089LW81_9BACL</name>
<feature type="chain" id="PRO_5001846807" description="SbsA Ig-like domain-containing protein" evidence="1">
    <location>
        <begin position="37"/>
        <end position="326"/>
    </location>
</feature>
<dbReference type="EMBL" id="CP009286">
    <property type="protein sequence ID" value="AIQ65791.1"/>
    <property type="molecule type" value="Genomic_DNA"/>
</dbReference>
<dbReference type="AlphaFoldDB" id="A0A089LW81"/>
<sequence>MTTYSRQPLAMRWLALLAVAILSLSALLLSPLTAHANATNPEKSSISIVSSHTGATQAAANPLQVVTATITFDQNITVSSASALRAELDVSLNGTNIPAVGEVSPDPYMIFDVGTIGTNYFTVKIYTPNPPPASGMFAIMGAALSITSSSTDATLGKVLNSVTKTGTSDVALWPNTAFSNQIIATGLGFGSATSTPGDNATSTAPSLSIPISSLPQVRGVSYVELGYTDDTGFHKVNATYDSSGLPFSWPSAVSSLTGTIPLHSHMFVTLTANDYANTIASAINYPGNTTGYTATVSGGTLTITKNTGVYDDGETISLRVINYTNQ</sequence>
<keyword evidence="3" id="KW-1185">Reference proteome</keyword>
<feature type="signal peptide" evidence="1">
    <location>
        <begin position="1"/>
        <end position="36"/>
    </location>
</feature>
<gene>
    <name evidence="2" type="ORF">PSTEL_24475</name>
</gene>
<keyword evidence="1" id="KW-0732">Signal</keyword>
<dbReference type="RefSeq" id="WP_038699124.1">
    <property type="nucleotide sequence ID" value="NZ_CP009286.1"/>
</dbReference>
<organism evidence="2 3">
    <name type="scientific">Paenibacillus stellifer</name>
    <dbReference type="NCBI Taxonomy" id="169760"/>
    <lineage>
        <taxon>Bacteria</taxon>
        <taxon>Bacillati</taxon>
        <taxon>Bacillota</taxon>
        <taxon>Bacilli</taxon>
        <taxon>Bacillales</taxon>
        <taxon>Paenibacillaceae</taxon>
        <taxon>Paenibacillus</taxon>
    </lineage>
</organism>
<dbReference type="HOGENOM" id="CLU_852166_0_0_9"/>